<organism evidence="9 10">
    <name type="scientific">Halospeciosus flavus</name>
    <dbReference type="NCBI Taxonomy" id="3032283"/>
    <lineage>
        <taxon>Archaea</taxon>
        <taxon>Methanobacteriati</taxon>
        <taxon>Methanobacteriota</taxon>
        <taxon>Stenosarchaea group</taxon>
        <taxon>Halobacteria</taxon>
        <taxon>Halobacteriales</taxon>
        <taxon>Halobacteriaceae</taxon>
        <taxon>Halospeciosus</taxon>
    </lineage>
</organism>
<comment type="similarity">
    <text evidence="2">Belongs to the iron-containing alcohol dehydrogenase family. Hydroxyacid-oxoacid transhydrogenase subfamily.</text>
</comment>
<keyword evidence="4" id="KW-0809">Transit peptide</keyword>
<keyword evidence="5 9" id="KW-0560">Oxidoreductase</keyword>
<dbReference type="GO" id="GO:0047988">
    <property type="term" value="F:hydroxyacid-oxoacid transhydrogenase activity"/>
    <property type="evidence" value="ECO:0007669"/>
    <property type="project" value="UniProtKB-EC"/>
</dbReference>
<dbReference type="FunFam" id="3.40.50.1970:FF:000003">
    <property type="entry name" value="Alcohol dehydrogenase, iron-containing"/>
    <property type="match status" value="1"/>
</dbReference>
<dbReference type="Pfam" id="PF00465">
    <property type="entry name" value="Fe-ADH"/>
    <property type="match status" value="1"/>
</dbReference>
<dbReference type="InterPro" id="IPR001670">
    <property type="entry name" value="ADH_Fe/GldA"/>
</dbReference>
<dbReference type="Gene3D" id="1.20.1090.10">
    <property type="entry name" value="Dehydroquinate synthase-like - alpha domain"/>
    <property type="match status" value="1"/>
</dbReference>
<evidence type="ECO:0000313" key="10">
    <source>
        <dbReference type="Proteomes" id="UP001596447"/>
    </source>
</evidence>
<proteinExistence type="inferred from homology"/>
<sequence length="438" mass="47070">MAYERSVSADSHRLAPESVWHLQMPEIRFGRDATEELGYQLRDLGVGTDARGLVVTDETLVDLGHADRVEASISEAGLAVDVYDGSQREPSVQDAADCIEFVRDRAGEDGYDFYVGLGGGSCIDTAKVTRAVVANGGRPLDYVAEPTGAGEPIERSGPPLVLMPTTAGTGAEISPVAILSVEEQNIKEGISSNHVRADAAILDPTLTTTLPPDLTAKTAMDALGHAIEGYTTHEYDSLLRAEDPAERPVYAGRTPLTEMFSEKAIDLLSSNVRTAVHNGDDLEARENMLQGALFGAIAGLTAGASLCHAMAYPVGNRYHTSHGETIAVLTPASTIDYNSGSDPARFADVAELFGVDTTGLTNREAADALKAEYVQLQRDLNVLPSGLHELAGVTEDDVDWLARQTVETQERLLRCNPRPVTEEDVRDVFLDALHNWED</sequence>
<evidence type="ECO:0000256" key="3">
    <source>
        <dbReference type="ARBA" id="ARBA00013182"/>
    </source>
</evidence>
<dbReference type="RefSeq" id="WP_279528673.1">
    <property type="nucleotide sequence ID" value="NZ_CP122312.1"/>
</dbReference>
<dbReference type="Gene3D" id="3.40.50.1970">
    <property type="match status" value="1"/>
</dbReference>
<dbReference type="Pfam" id="PF25137">
    <property type="entry name" value="ADH_Fe_C"/>
    <property type="match status" value="1"/>
</dbReference>
<dbReference type="SUPFAM" id="SSF56796">
    <property type="entry name" value="Dehydroquinate synthase-like"/>
    <property type="match status" value="1"/>
</dbReference>
<evidence type="ECO:0000256" key="4">
    <source>
        <dbReference type="ARBA" id="ARBA00022946"/>
    </source>
</evidence>
<evidence type="ECO:0000259" key="8">
    <source>
        <dbReference type="Pfam" id="PF25137"/>
    </source>
</evidence>
<keyword evidence="10" id="KW-1185">Reference proteome</keyword>
<comment type="caution">
    <text evidence="9">The sequence shown here is derived from an EMBL/GenBank/DDBJ whole genome shotgun (WGS) entry which is preliminary data.</text>
</comment>
<protein>
    <recommendedName>
        <fullName evidence="3">hydroxyacid-oxoacid transhydrogenase</fullName>
        <ecNumber evidence="3">1.1.99.24</ecNumber>
    </recommendedName>
</protein>
<dbReference type="CDD" id="cd08190">
    <property type="entry name" value="HOT"/>
    <property type="match status" value="1"/>
</dbReference>
<evidence type="ECO:0000256" key="2">
    <source>
        <dbReference type="ARBA" id="ARBA00010005"/>
    </source>
</evidence>
<comment type="catalytic activity">
    <reaction evidence="1">
        <text>(S)-3-hydroxybutanoate + 2-oxoglutarate = (R)-2-hydroxyglutarate + acetoacetate</text>
        <dbReference type="Rhea" id="RHEA:23048"/>
        <dbReference type="ChEBI" id="CHEBI:11047"/>
        <dbReference type="ChEBI" id="CHEBI:13705"/>
        <dbReference type="ChEBI" id="CHEBI:15801"/>
        <dbReference type="ChEBI" id="CHEBI:16810"/>
        <dbReference type="EC" id="1.1.99.24"/>
    </reaction>
</comment>
<name>A0ABD5Z0M8_9EURY</name>
<dbReference type="PROSITE" id="PS00913">
    <property type="entry name" value="ADH_IRON_1"/>
    <property type="match status" value="1"/>
</dbReference>
<dbReference type="EC" id="1.1.99.24" evidence="3"/>
<dbReference type="InterPro" id="IPR018211">
    <property type="entry name" value="ADH_Fe_CS"/>
</dbReference>
<reference evidence="9 10" key="1">
    <citation type="journal article" date="2019" name="Int. J. Syst. Evol. Microbiol.">
        <title>The Global Catalogue of Microorganisms (GCM) 10K type strain sequencing project: providing services to taxonomists for standard genome sequencing and annotation.</title>
        <authorList>
            <consortium name="The Broad Institute Genomics Platform"/>
            <consortium name="The Broad Institute Genome Sequencing Center for Infectious Disease"/>
            <person name="Wu L."/>
            <person name="Ma J."/>
        </authorList>
    </citation>
    <scope>NUCLEOTIDE SEQUENCE [LARGE SCALE GENOMIC DNA]</scope>
    <source>
        <strain evidence="9 10">XZGYJ-43</strain>
    </source>
</reference>
<dbReference type="InterPro" id="IPR056798">
    <property type="entry name" value="ADH_Fe_C"/>
</dbReference>
<dbReference type="InterPro" id="IPR039697">
    <property type="entry name" value="Alcohol_dehydrogenase_Fe"/>
</dbReference>
<dbReference type="EMBL" id="JBHTAR010000011">
    <property type="protein sequence ID" value="MFC7198714.1"/>
    <property type="molecule type" value="Genomic_DNA"/>
</dbReference>
<comment type="catalytic activity">
    <reaction evidence="6">
        <text>4-hydroxybutanoate + 2-oxoglutarate = (R)-2-hydroxyglutarate + succinate semialdehyde</text>
        <dbReference type="Rhea" id="RHEA:24734"/>
        <dbReference type="ChEBI" id="CHEBI:15801"/>
        <dbReference type="ChEBI" id="CHEBI:16724"/>
        <dbReference type="ChEBI" id="CHEBI:16810"/>
        <dbReference type="ChEBI" id="CHEBI:57706"/>
        <dbReference type="EC" id="1.1.99.24"/>
    </reaction>
</comment>
<dbReference type="PANTHER" id="PTHR11496">
    <property type="entry name" value="ALCOHOL DEHYDROGENASE"/>
    <property type="match status" value="1"/>
</dbReference>
<evidence type="ECO:0000313" key="9">
    <source>
        <dbReference type="EMBL" id="MFC7198714.1"/>
    </source>
</evidence>
<dbReference type="InterPro" id="IPR042157">
    <property type="entry name" value="HOT"/>
</dbReference>
<evidence type="ECO:0000256" key="6">
    <source>
        <dbReference type="ARBA" id="ARBA00049496"/>
    </source>
</evidence>
<evidence type="ECO:0000256" key="1">
    <source>
        <dbReference type="ARBA" id="ARBA00000813"/>
    </source>
</evidence>
<dbReference type="PANTHER" id="PTHR11496:SF83">
    <property type="entry name" value="HYDROXYACID-OXOACID TRANSHYDROGENASE, MITOCHONDRIAL"/>
    <property type="match status" value="1"/>
</dbReference>
<evidence type="ECO:0000256" key="5">
    <source>
        <dbReference type="ARBA" id="ARBA00023002"/>
    </source>
</evidence>
<feature type="domain" description="Alcohol dehydrogenase iron-type/glycerol dehydrogenase GldA" evidence="7">
    <location>
        <begin position="26"/>
        <end position="204"/>
    </location>
</feature>
<feature type="domain" description="Fe-containing alcohol dehydrogenase-like C-terminal" evidence="8">
    <location>
        <begin position="253"/>
        <end position="432"/>
    </location>
</feature>
<accession>A0ABD5Z0M8</accession>
<gene>
    <name evidence="9" type="ORF">ACFQJ9_04655</name>
</gene>
<dbReference type="AlphaFoldDB" id="A0ABD5Z0M8"/>
<dbReference type="GO" id="GO:0016616">
    <property type="term" value="F:oxidoreductase activity, acting on the CH-OH group of donors, NAD or NADP as acceptor"/>
    <property type="evidence" value="ECO:0007669"/>
    <property type="project" value="UniProtKB-ARBA"/>
</dbReference>
<dbReference type="Proteomes" id="UP001596447">
    <property type="component" value="Unassembled WGS sequence"/>
</dbReference>
<evidence type="ECO:0000259" key="7">
    <source>
        <dbReference type="Pfam" id="PF00465"/>
    </source>
</evidence>